<dbReference type="InterPro" id="IPR023238">
    <property type="entry name" value="FAM175"/>
</dbReference>
<dbReference type="PANTHER" id="PTHR31728:SF5">
    <property type="entry name" value="OS07G0540200 PROTEIN"/>
    <property type="match status" value="1"/>
</dbReference>
<evidence type="ECO:0000313" key="4">
    <source>
        <dbReference type="Proteomes" id="UP001206595"/>
    </source>
</evidence>
<dbReference type="AlphaFoldDB" id="A0AAD5EHT5"/>
<evidence type="ECO:0000256" key="2">
    <source>
        <dbReference type="SAM" id="MobiDB-lite"/>
    </source>
</evidence>
<reference evidence="3" key="2">
    <citation type="journal article" date="2022" name="Proc. Natl. Acad. Sci. U.S.A.">
        <title>Diploid-dominant life cycles characterize the early evolution of Fungi.</title>
        <authorList>
            <person name="Amses K.R."/>
            <person name="Simmons D.R."/>
            <person name="Longcore J.E."/>
            <person name="Mondo S.J."/>
            <person name="Seto K."/>
            <person name="Jeronimo G.H."/>
            <person name="Bonds A.E."/>
            <person name="Quandt C.A."/>
            <person name="Davis W.J."/>
            <person name="Chang Y."/>
            <person name="Federici B.A."/>
            <person name="Kuo A."/>
            <person name="LaButti K."/>
            <person name="Pangilinan J."/>
            <person name="Andreopoulos W."/>
            <person name="Tritt A."/>
            <person name="Riley R."/>
            <person name="Hundley H."/>
            <person name="Johnson J."/>
            <person name="Lipzen A."/>
            <person name="Barry K."/>
            <person name="Lang B.F."/>
            <person name="Cuomo C.A."/>
            <person name="Buchler N.E."/>
            <person name="Grigoriev I.V."/>
            <person name="Spatafora J.W."/>
            <person name="Stajich J.E."/>
            <person name="James T.Y."/>
        </authorList>
    </citation>
    <scope>NUCLEOTIDE SEQUENCE</scope>
    <source>
        <strain evidence="3">AG</strain>
    </source>
</reference>
<dbReference type="EMBL" id="MU620893">
    <property type="protein sequence ID" value="KAI8584098.1"/>
    <property type="molecule type" value="Genomic_DNA"/>
</dbReference>
<dbReference type="PANTHER" id="PTHR31728">
    <property type="entry name" value="ABRAXAS FAMILY MEMBER"/>
    <property type="match status" value="1"/>
</dbReference>
<evidence type="ECO:0000313" key="3">
    <source>
        <dbReference type="EMBL" id="KAI8584098.1"/>
    </source>
</evidence>
<dbReference type="Pfam" id="PF21125">
    <property type="entry name" value="MPN_2A_DUB_like"/>
    <property type="match status" value="1"/>
</dbReference>
<evidence type="ECO:0000256" key="1">
    <source>
        <dbReference type="SAM" id="Coils"/>
    </source>
</evidence>
<protein>
    <submittedName>
        <fullName evidence="3">Uncharacterized protein</fullName>
    </submittedName>
</protein>
<dbReference type="GO" id="GO:0005634">
    <property type="term" value="C:nucleus"/>
    <property type="evidence" value="ECO:0007669"/>
    <property type="project" value="TreeGrafter"/>
</dbReference>
<keyword evidence="4" id="KW-1185">Reference proteome</keyword>
<sequence length="297" mass="33720">MDHLQPLVPLVRLTPIAWSSLLYECATATADQEGFLIGSRVKRTTSTVNDSSDETVEHCEDFTIVRGYQLLSRAHDRPYNALGQFDEDLLFPQIENLDRSHIVGYFRFRRQTLQIPSQRERAMMLSLVKLLPACTLFTLFTSSLVSESGETHCYSCSMWQVTDMDPHCNMTKVSTEIVNMMENTLRYKEFISNSGSTVEPSPLEMKMAKTIDTKLIVKQYDDVYKEAVNQLQEATKKLLESEKRLASLRRAVELANEEDDTDDEASDLMDSVVYTPTLQSPHVSDGHQSGDMIDLLS</sequence>
<dbReference type="GeneID" id="75910506"/>
<keyword evidence="1" id="KW-0175">Coiled coil</keyword>
<reference evidence="3" key="1">
    <citation type="submission" date="2021-06" db="EMBL/GenBank/DDBJ databases">
        <authorList>
            <consortium name="DOE Joint Genome Institute"/>
            <person name="Mondo S.J."/>
            <person name="Amses K.R."/>
            <person name="Simmons D.R."/>
            <person name="Longcore J.E."/>
            <person name="Seto K."/>
            <person name="Alves G.H."/>
            <person name="Bonds A.E."/>
            <person name="Quandt C.A."/>
            <person name="Davis W.J."/>
            <person name="Chang Y."/>
            <person name="Letcher P.M."/>
            <person name="Powell M.J."/>
            <person name="Kuo A."/>
            <person name="Labutti K."/>
            <person name="Pangilinan J."/>
            <person name="Andreopoulos W."/>
            <person name="Tritt A."/>
            <person name="Riley R."/>
            <person name="Hundley H."/>
            <person name="Johnson J."/>
            <person name="Lipzen A."/>
            <person name="Barry K."/>
            <person name="Berbee M.L."/>
            <person name="Buchler N.E."/>
            <person name="Grigoriev I.V."/>
            <person name="Spatafora J.W."/>
            <person name="Stajich J.E."/>
            <person name="James T.Y."/>
        </authorList>
    </citation>
    <scope>NUCLEOTIDE SEQUENCE</scope>
    <source>
        <strain evidence="3">AG</strain>
    </source>
</reference>
<proteinExistence type="predicted"/>
<dbReference type="RefSeq" id="XP_051449102.1">
    <property type="nucleotide sequence ID" value="XM_051585156.1"/>
</dbReference>
<feature type="coiled-coil region" evidence="1">
    <location>
        <begin position="217"/>
        <end position="258"/>
    </location>
</feature>
<name>A0AAD5EHT5_UMBRA</name>
<comment type="caution">
    <text evidence="3">The sequence shown here is derived from an EMBL/GenBank/DDBJ whole genome shotgun (WGS) entry which is preliminary data.</text>
</comment>
<dbReference type="PRINTS" id="PR02051">
    <property type="entry name" value="PROTEINF175"/>
</dbReference>
<dbReference type="GO" id="GO:0031593">
    <property type="term" value="F:polyubiquitin modification-dependent protein binding"/>
    <property type="evidence" value="ECO:0007669"/>
    <property type="project" value="TreeGrafter"/>
</dbReference>
<gene>
    <name evidence="3" type="ORF">K450DRAFT_218137</name>
</gene>
<organism evidence="3 4">
    <name type="scientific">Umbelopsis ramanniana AG</name>
    <dbReference type="NCBI Taxonomy" id="1314678"/>
    <lineage>
        <taxon>Eukaryota</taxon>
        <taxon>Fungi</taxon>
        <taxon>Fungi incertae sedis</taxon>
        <taxon>Mucoromycota</taxon>
        <taxon>Mucoromycotina</taxon>
        <taxon>Umbelopsidomycetes</taxon>
        <taxon>Umbelopsidales</taxon>
        <taxon>Umbelopsidaceae</taxon>
        <taxon>Umbelopsis</taxon>
    </lineage>
</organism>
<dbReference type="Proteomes" id="UP001206595">
    <property type="component" value="Unassembled WGS sequence"/>
</dbReference>
<accession>A0AAD5EHT5</accession>
<feature type="region of interest" description="Disordered" evidence="2">
    <location>
        <begin position="277"/>
        <end position="297"/>
    </location>
</feature>